<sequence length="129" mass="15359">MENKFSSKQVSEMTGLSVHTLRYYEQIGLIDGIERDENGYRQYSKSDIVWFQVLSYIRAMGMPIREMQHYTALRSSEVSTITARREFMEAYRRKVIDQMNELEKTLEKIDQKINFFKNLEDSDKLQQGK</sequence>
<accession>A0ABV5AN91</accession>
<dbReference type="CDD" id="cd01109">
    <property type="entry name" value="HTH_YyaN"/>
    <property type="match status" value="1"/>
</dbReference>
<dbReference type="InterPro" id="IPR000551">
    <property type="entry name" value="MerR-type_HTH_dom"/>
</dbReference>
<dbReference type="PROSITE" id="PS50937">
    <property type="entry name" value="HTH_MERR_2"/>
    <property type="match status" value="1"/>
</dbReference>
<dbReference type="Proteomes" id="UP001580346">
    <property type="component" value="Unassembled WGS sequence"/>
</dbReference>
<comment type="caution">
    <text evidence="4">The sequence shown here is derived from an EMBL/GenBank/DDBJ whole genome shotgun (WGS) entry which is preliminary data.</text>
</comment>
<organism evidence="4 5">
    <name type="scientific">Paenibacillus enshidis</name>
    <dbReference type="NCBI Taxonomy" id="1458439"/>
    <lineage>
        <taxon>Bacteria</taxon>
        <taxon>Bacillati</taxon>
        <taxon>Bacillota</taxon>
        <taxon>Bacilli</taxon>
        <taxon>Bacillales</taxon>
        <taxon>Paenibacillaceae</taxon>
        <taxon>Paenibacillus</taxon>
    </lineage>
</organism>
<evidence type="ECO:0000256" key="1">
    <source>
        <dbReference type="ARBA" id="ARBA00023125"/>
    </source>
</evidence>
<dbReference type="InterPro" id="IPR047057">
    <property type="entry name" value="MerR_fam"/>
</dbReference>
<evidence type="ECO:0000256" key="2">
    <source>
        <dbReference type="SAM" id="Coils"/>
    </source>
</evidence>
<dbReference type="EMBL" id="JBHHMI010000001">
    <property type="protein sequence ID" value="MFB5265655.1"/>
    <property type="molecule type" value="Genomic_DNA"/>
</dbReference>
<dbReference type="PANTHER" id="PTHR30204:SF98">
    <property type="entry name" value="HTH-TYPE TRANSCRIPTIONAL REGULATOR ADHR"/>
    <property type="match status" value="1"/>
</dbReference>
<evidence type="ECO:0000313" key="4">
    <source>
        <dbReference type="EMBL" id="MFB5265655.1"/>
    </source>
</evidence>
<evidence type="ECO:0000313" key="5">
    <source>
        <dbReference type="Proteomes" id="UP001580346"/>
    </source>
</evidence>
<keyword evidence="5" id="KW-1185">Reference proteome</keyword>
<protein>
    <submittedName>
        <fullName evidence="4">MerR family transcriptional regulator</fullName>
    </submittedName>
</protein>
<name>A0ABV5AN91_9BACL</name>
<reference evidence="4 5" key="1">
    <citation type="submission" date="2024-09" db="EMBL/GenBank/DDBJ databases">
        <title>Paenibacillus zeirhizospherea sp. nov., isolated from surface of the maize (Zea mays) roots in a horticulture field, Hungary.</title>
        <authorList>
            <person name="Marton D."/>
            <person name="Farkas M."/>
            <person name="Bedics A."/>
            <person name="Toth E."/>
            <person name="Tancsics A."/>
            <person name="Boka K."/>
            <person name="Maroti G."/>
            <person name="Kriszt B."/>
            <person name="Cserhati M."/>
        </authorList>
    </citation>
    <scope>NUCLEOTIDE SEQUENCE [LARGE SCALE GENOMIC DNA]</scope>
    <source>
        <strain evidence="4 5">KCTC 33519</strain>
    </source>
</reference>
<dbReference type="InterPro" id="IPR009061">
    <property type="entry name" value="DNA-bd_dom_put_sf"/>
</dbReference>
<keyword evidence="1" id="KW-0238">DNA-binding</keyword>
<feature type="coiled-coil region" evidence="2">
    <location>
        <begin position="88"/>
        <end position="119"/>
    </location>
</feature>
<proteinExistence type="predicted"/>
<dbReference type="Gene3D" id="1.10.1660.10">
    <property type="match status" value="1"/>
</dbReference>
<gene>
    <name evidence="4" type="ORF">ACE41H_02480</name>
</gene>
<dbReference type="SUPFAM" id="SSF46955">
    <property type="entry name" value="Putative DNA-binding domain"/>
    <property type="match status" value="1"/>
</dbReference>
<dbReference type="PANTHER" id="PTHR30204">
    <property type="entry name" value="REDOX-CYCLING DRUG-SENSING TRANSCRIPTIONAL ACTIVATOR SOXR"/>
    <property type="match status" value="1"/>
</dbReference>
<dbReference type="Pfam" id="PF13411">
    <property type="entry name" value="MerR_1"/>
    <property type="match status" value="1"/>
</dbReference>
<dbReference type="SMART" id="SM00422">
    <property type="entry name" value="HTH_MERR"/>
    <property type="match status" value="1"/>
</dbReference>
<feature type="domain" description="HTH merR-type" evidence="3">
    <location>
        <begin position="4"/>
        <end position="73"/>
    </location>
</feature>
<dbReference type="RefSeq" id="WP_375353102.1">
    <property type="nucleotide sequence ID" value="NZ_JBHHMI010000001.1"/>
</dbReference>
<evidence type="ECO:0000259" key="3">
    <source>
        <dbReference type="PROSITE" id="PS50937"/>
    </source>
</evidence>
<keyword evidence="2" id="KW-0175">Coiled coil</keyword>